<proteinExistence type="inferred from homology"/>
<dbReference type="AlphaFoldDB" id="A0A6A0GYB2"/>
<dbReference type="OrthoDB" id="205623at2759"/>
<dbReference type="SUPFAM" id="SSF58104">
    <property type="entry name" value="Methyl-accepting chemotaxis protein (MCP) signaling domain"/>
    <property type="match status" value="1"/>
</dbReference>
<gene>
    <name evidence="4" type="ORF">HAZT_HAZT006506</name>
</gene>
<dbReference type="Proteomes" id="UP000711488">
    <property type="component" value="Unassembled WGS sequence"/>
</dbReference>
<feature type="domain" description="Sulfotransferase" evidence="3">
    <location>
        <begin position="248"/>
        <end position="305"/>
    </location>
</feature>
<feature type="non-terminal residue" evidence="4">
    <location>
        <position position="405"/>
    </location>
</feature>
<accession>A0A6A0GYB2</accession>
<dbReference type="GO" id="GO:0008146">
    <property type="term" value="F:sulfotransferase activity"/>
    <property type="evidence" value="ECO:0007669"/>
    <property type="project" value="InterPro"/>
</dbReference>
<feature type="domain" description="Sulfotransferase" evidence="3">
    <location>
        <begin position="108"/>
        <end position="244"/>
    </location>
</feature>
<dbReference type="Pfam" id="PF00685">
    <property type="entry name" value="Sulfotransfer_1"/>
    <property type="match status" value="3"/>
</dbReference>
<dbReference type="Gene3D" id="3.40.50.300">
    <property type="entry name" value="P-loop containing nucleotide triphosphate hydrolases"/>
    <property type="match status" value="2"/>
</dbReference>
<comment type="similarity">
    <text evidence="1">Belongs to the sulfotransferase 1 family.</text>
</comment>
<organism evidence="4">
    <name type="scientific">Hyalella azteca</name>
    <name type="common">Amphipod</name>
    <dbReference type="NCBI Taxonomy" id="294128"/>
    <lineage>
        <taxon>Eukaryota</taxon>
        <taxon>Metazoa</taxon>
        <taxon>Ecdysozoa</taxon>
        <taxon>Arthropoda</taxon>
        <taxon>Crustacea</taxon>
        <taxon>Multicrustacea</taxon>
        <taxon>Malacostraca</taxon>
        <taxon>Eumalacostraca</taxon>
        <taxon>Peracarida</taxon>
        <taxon>Amphipoda</taxon>
        <taxon>Senticaudata</taxon>
        <taxon>Talitrida</taxon>
        <taxon>Talitroidea</taxon>
        <taxon>Hyalellidae</taxon>
        <taxon>Hyalella</taxon>
    </lineage>
</organism>
<evidence type="ECO:0000313" key="4">
    <source>
        <dbReference type="EMBL" id="KAA0191612.1"/>
    </source>
</evidence>
<evidence type="ECO:0000256" key="1">
    <source>
        <dbReference type="ARBA" id="ARBA00005771"/>
    </source>
</evidence>
<reference evidence="4" key="1">
    <citation type="submission" date="2014-08" db="EMBL/GenBank/DDBJ databases">
        <authorList>
            <person name="Murali S."/>
            <person name="Richards S."/>
            <person name="Bandaranaike D."/>
            <person name="Bellair M."/>
            <person name="Blankenburg K."/>
            <person name="Chao H."/>
            <person name="Dinh H."/>
            <person name="Doddapaneni H."/>
            <person name="Dugan-Rocha S."/>
            <person name="Elkadiri S."/>
            <person name="Gnanaolivu R."/>
            <person name="Hughes D."/>
            <person name="Lee S."/>
            <person name="Li M."/>
            <person name="Ming W."/>
            <person name="Munidasa M."/>
            <person name="Muniz J."/>
            <person name="Nguyen L."/>
            <person name="Osuji N."/>
            <person name="Pu L.-L."/>
            <person name="Puazo M."/>
            <person name="Skinner E."/>
            <person name="Qu C."/>
            <person name="Quiroz J."/>
            <person name="Raj R."/>
            <person name="Weissenberger G."/>
            <person name="Xin Y."/>
            <person name="Zou X."/>
            <person name="Han Y."/>
            <person name="Worley K."/>
            <person name="Muzny D."/>
            <person name="Gibbs R."/>
        </authorList>
    </citation>
    <scope>NUCLEOTIDE SEQUENCE</scope>
    <source>
        <strain evidence="4">HAZT.00-mixed</strain>
        <tissue evidence="4">Whole organism</tissue>
    </source>
</reference>
<keyword evidence="2" id="KW-0808">Transferase</keyword>
<dbReference type="InterPro" id="IPR000863">
    <property type="entry name" value="Sulfotransferase_dom"/>
</dbReference>
<reference evidence="4" key="2">
    <citation type="journal article" date="2018" name="Environ. Sci. Technol.">
        <title>The Toxicogenome of Hyalella azteca: A Model for Sediment Ecotoxicology and Evolutionary Toxicology.</title>
        <authorList>
            <person name="Poynton H.C."/>
            <person name="Hasenbein S."/>
            <person name="Benoit J.B."/>
            <person name="Sepulveda M.S."/>
            <person name="Poelchau M.F."/>
            <person name="Hughes D.S.T."/>
            <person name="Murali S.C."/>
            <person name="Chen S."/>
            <person name="Glastad K.M."/>
            <person name="Goodisman M.A.D."/>
            <person name="Werren J.H."/>
            <person name="Vineis J.H."/>
            <person name="Bowen J.L."/>
            <person name="Friedrich M."/>
            <person name="Jones J."/>
            <person name="Robertson H.M."/>
            <person name="Feyereisen R."/>
            <person name="Mechler-Hickson A."/>
            <person name="Mathers N."/>
            <person name="Lee C.E."/>
            <person name="Colbourne J.K."/>
            <person name="Biales A."/>
            <person name="Johnston J.S."/>
            <person name="Wellborn G.A."/>
            <person name="Rosendale A.J."/>
            <person name="Cridge A.G."/>
            <person name="Munoz-Torres M.C."/>
            <person name="Bain P.A."/>
            <person name="Manny A.R."/>
            <person name="Major K.M."/>
            <person name="Lambert F.N."/>
            <person name="Vulpe C.D."/>
            <person name="Tuck P."/>
            <person name="Blalock B.J."/>
            <person name="Lin Y.Y."/>
            <person name="Smith M.E."/>
            <person name="Ochoa-Acuna H."/>
            <person name="Chen M.M."/>
            <person name="Childers C.P."/>
            <person name="Qu J."/>
            <person name="Dugan S."/>
            <person name="Lee S.L."/>
            <person name="Chao H."/>
            <person name="Dinh H."/>
            <person name="Han Y."/>
            <person name="Doddapaneni H."/>
            <person name="Worley K.C."/>
            <person name="Muzny D.M."/>
            <person name="Gibbs R.A."/>
            <person name="Richards S."/>
        </authorList>
    </citation>
    <scope>NUCLEOTIDE SEQUENCE</scope>
    <source>
        <strain evidence="4">HAZT.00-mixed</strain>
        <tissue evidence="4">Whole organism</tissue>
    </source>
</reference>
<dbReference type="PANTHER" id="PTHR11783">
    <property type="entry name" value="SULFOTRANSFERASE SULT"/>
    <property type="match status" value="1"/>
</dbReference>
<comment type="caution">
    <text evidence="4">The sequence shown here is derived from an EMBL/GenBank/DDBJ whole genome shotgun (WGS) entry which is preliminary data.</text>
</comment>
<dbReference type="InterPro" id="IPR027417">
    <property type="entry name" value="P-loop_NTPase"/>
</dbReference>
<evidence type="ECO:0000256" key="2">
    <source>
        <dbReference type="ARBA" id="ARBA00022679"/>
    </source>
</evidence>
<dbReference type="SUPFAM" id="SSF52540">
    <property type="entry name" value="P-loop containing nucleoside triphosphate hydrolases"/>
    <property type="match status" value="2"/>
</dbReference>
<name>A0A6A0GYB2_HYAAZ</name>
<feature type="domain" description="Sulfotransferase" evidence="3">
    <location>
        <begin position="68"/>
        <end position="97"/>
    </location>
</feature>
<dbReference type="EMBL" id="JQDR03012191">
    <property type="protein sequence ID" value="KAA0191612.1"/>
    <property type="molecule type" value="Genomic_DNA"/>
</dbReference>
<sequence>MGNNISEVCTKIASGHTVHEVDCATKEKIDKLLPGPWADVVLLRPHNWVVLRRFLKIHEKVYNFQFRPDDVVVMTYPKCGTTWIQEIVWNMRNNPDLDNPDADDALFVVYMSRNPKDNVLSAQHHYKLHKMNNFVGTQDEFVDLYVEDLLLYSPYGQHLREAWSRRHHPNFFMTTFEELKADTRQQLTKLDAFLGTGLTDKQFDNILQITSFRTMQEMHQLQKLNETAYNMDVGNKEGLFIRQGFSIMRVVYVSRNPKDNVLSAQHHYKLHKMNNFVGTQDEFVDLFVEDLQFVEFMAKFMEFMAERMEFMSEFVEFVAEFVAEFVEFMSEFVEFMAEFVEIIEEFVEFMVEFVEFMAEFVEFMQKFVEFMAEFVEFMAEFVEFMAEFVEFMAEFVEFMAEIIEF</sequence>
<evidence type="ECO:0000259" key="3">
    <source>
        <dbReference type="Pfam" id="PF00685"/>
    </source>
</evidence>
<protein>
    <recommendedName>
        <fullName evidence="3">Sulfotransferase domain-containing protein</fullName>
    </recommendedName>
</protein>
<reference evidence="4" key="3">
    <citation type="submission" date="2019-06" db="EMBL/GenBank/DDBJ databases">
        <authorList>
            <person name="Poynton C."/>
            <person name="Hasenbein S."/>
            <person name="Benoit J.B."/>
            <person name="Sepulveda M.S."/>
            <person name="Poelchau M.F."/>
            <person name="Murali S.C."/>
            <person name="Chen S."/>
            <person name="Glastad K.M."/>
            <person name="Werren J.H."/>
            <person name="Vineis J.H."/>
            <person name="Bowen J.L."/>
            <person name="Friedrich M."/>
            <person name="Jones J."/>
            <person name="Robertson H.M."/>
            <person name="Feyereisen R."/>
            <person name="Mechler-Hickson A."/>
            <person name="Mathers N."/>
            <person name="Lee C.E."/>
            <person name="Colbourne J.K."/>
            <person name="Biales A."/>
            <person name="Johnston J.S."/>
            <person name="Wellborn G.A."/>
            <person name="Rosendale A.J."/>
            <person name="Cridge A.G."/>
            <person name="Munoz-Torres M.C."/>
            <person name="Bain P.A."/>
            <person name="Manny A.R."/>
            <person name="Major K.M."/>
            <person name="Lambert F.N."/>
            <person name="Vulpe C.D."/>
            <person name="Tuck P."/>
            <person name="Blalock B.J."/>
            <person name="Lin Y.-Y."/>
            <person name="Smith M.E."/>
            <person name="Ochoa-Acuna H."/>
            <person name="Chen M.-J.M."/>
            <person name="Childers C.P."/>
            <person name="Qu J."/>
            <person name="Dugan S."/>
            <person name="Lee S.L."/>
            <person name="Chao H."/>
            <person name="Dinh H."/>
            <person name="Han Y."/>
            <person name="Doddapaneni H."/>
            <person name="Worley K.C."/>
            <person name="Muzny D.M."/>
            <person name="Gibbs R.A."/>
            <person name="Richards S."/>
        </authorList>
    </citation>
    <scope>NUCLEOTIDE SEQUENCE</scope>
    <source>
        <strain evidence="4">HAZT.00-mixed</strain>
        <tissue evidence="4">Whole organism</tissue>
    </source>
</reference>